<evidence type="ECO:0000313" key="15">
    <source>
        <dbReference type="Proteomes" id="UP000267019"/>
    </source>
</evidence>
<dbReference type="GO" id="GO:0003725">
    <property type="term" value="F:double-stranded RNA binding"/>
    <property type="evidence" value="ECO:0007669"/>
    <property type="project" value="UniProtKB-UniRule"/>
</dbReference>
<evidence type="ECO:0000256" key="11">
    <source>
        <dbReference type="ARBA" id="ARBA00048366"/>
    </source>
</evidence>
<dbReference type="GO" id="GO:0000049">
    <property type="term" value="F:tRNA binding"/>
    <property type="evidence" value="ECO:0007669"/>
    <property type="project" value="TreeGrafter"/>
</dbReference>
<feature type="binding site" evidence="12">
    <location>
        <position position="42"/>
    </location>
    <ligand>
        <name>L-threonine</name>
        <dbReference type="ChEBI" id="CHEBI:57926"/>
    </ligand>
</feature>
<evidence type="ECO:0000256" key="9">
    <source>
        <dbReference type="ARBA" id="ARBA00022840"/>
    </source>
</evidence>
<gene>
    <name evidence="14" type="ORF">C7438_1515</name>
</gene>
<dbReference type="SUPFAM" id="SSF55821">
    <property type="entry name" value="YrdC/RibB"/>
    <property type="match status" value="1"/>
</dbReference>
<dbReference type="GO" id="GO:0008033">
    <property type="term" value="P:tRNA processing"/>
    <property type="evidence" value="ECO:0007669"/>
    <property type="project" value="UniProtKB-KW"/>
</dbReference>
<dbReference type="OrthoDB" id="9814580at2"/>
<keyword evidence="8 12" id="KW-0547">Nucleotide-binding</keyword>
<evidence type="ECO:0000256" key="10">
    <source>
        <dbReference type="ARBA" id="ARBA00029774"/>
    </source>
</evidence>
<comment type="caution">
    <text evidence="14">The sequence shown here is derived from an EMBL/GenBank/DDBJ whole genome shotgun (WGS) entry which is preliminary data.</text>
</comment>
<name>A0A660KV25_9BACL</name>
<dbReference type="PANTHER" id="PTHR17490">
    <property type="entry name" value="SUA5"/>
    <property type="match status" value="1"/>
</dbReference>
<evidence type="ECO:0000256" key="8">
    <source>
        <dbReference type="ARBA" id="ARBA00022741"/>
    </source>
</evidence>
<comment type="catalytic activity">
    <reaction evidence="11">
        <text>L-threonine + hydrogencarbonate + ATP = L-threonylcarbamoyladenylate + diphosphate + H2O</text>
        <dbReference type="Rhea" id="RHEA:36407"/>
        <dbReference type="ChEBI" id="CHEBI:15377"/>
        <dbReference type="ChEBI" id="CHEBI:17544"/>
        <dbReference type="ChEBI" id="CHEBI:30616"/>
        <dbReference type="ChEBI" id="CHEBI:33019"/>
        <dbReference type="ChEBI" id="CHEBI:57926"/>
        <dbReference type="ChEBI" id="CHEBI:73682"/>
        <dbReference type="EC" id="2.7.7.87"/>
    </reaction>
</comment>
<evidence type="ECO:0000256" key="6">
    <source>
        <dbReference type="ARBA" id="ARBA00022694"/>
    </source>
</evidence>
<keyword evidence="5" id="KW-0808">Transferase</keyword>
<dbReference type="Gene3D" id="3.90.870.10">
    <property type="entry name" value="DHBP synthase"/>
    <property type="match status" value="1"/>
</dbReference>
<keyword evidence="9 12" id="KW-0067">ATP-binding</keyword>
<proteinExistence type="inferred from homology"/>
<evidence type="ECO:0000256" key="7">
    <source>
        <dbReference type="ARBA" id="ARBA00022695"/>
    </source>
</evidence>
<evidence type="ECO:0000313" key="14">
    <source>
        <dbReference type="EMBL" id="RKQ83855.1"/>
    </source>
</evidence>
<feature type="binding site" evidence="12">
    <location>
        <position position="157"/>
    </location>
    <ligand>
        <name>ATP</name>
        <dbReference type="ChEBI" id="CHEBI:30616"/>
    </ligand>
</feature>
<feature type="binding site" evidence="12">
    <location>
        <position position="149"/>
    </location>
    <ligand>
        <name>ATP</name>
        <dbReference type="ChEBI" id="CHEBI:30616"/>
    </ligand>
</feature>
<feature type="binding site" evidence="12">
    <location>
        <position position="187"/>
    </location>
    <ligand>
        <name>L-threonine</name>
        <dbReference type="ChEBI" id="CHEBI:57926"/>
    </ligand>
</feature>
<evidence type="ECO:0000256" key="12">
    <source>
        <dbReference type="PIRSR" id="PIRSR004930-1"/>
    </source>
</evidence>
<keyword evidence="7" id="KW-0548">Nucleotidyltransferase</keyword>
<dbReference type="InterPro" id="IPR017945">
    <property type="entry name" value="DHBP_synth_RibB-like_a/b_dom"/>
</dbReference>
<evidence type="ECO:0000256" key="2">
    <source>
        <dbReference type="ARBA" id="ARBA00007663"/>
    </source>
</evidence>
<reference evidence="14 15" key="1">
    <citation type="submission" date="2018-10" db="EMBL/GenBank/DDBJ databases">
        <title>Genomic Encyclopedia of Type Strains, Phase IV (KMG-IV): sequencing the most valuable type-strain genomes for metagenomic binning, comparative biology and taxonomic classification.</title>
        <authorList>
            <person name="Goeker M."/>
        </authorList>
    </citation>
    <scope>NUCLEOTIDE SEQUENCE [LARGE SCALE GENOMIC DNA]</scope>
    <source>
        <strain evidence="14 15">DSM 22653</strain>
    </source>
</reference>
<keyword evidence="6" id="KW-0819">tRNA processing</keyword>
<dbReference type="AlphaFoldDB" id="A0A660KV25"/>
<evidence type="ECO:0000256" key="1">
    <source>
        <dbReference type="ARBA" id="ARBA00004496"/>
    </source>
</evidence>
<dbReference type="Pfam" id="PF01300">
    <property type="entry name" value="Sua5_yciO_yrdC"/>
    <property type="match status" value="1"/>
</dbReference>
<evidence type="ECO:0000256" key="5">
    <source>
        <dbReference type="ARBA" id="ARBA00022679"/>
    </source>
</evidence>
<dbReference type="InterPro" id="IPR006070">
    <property type="entry name" value="Sua5-like_dom"/>
</dbReference>
<dbReference type="EMBL" id="RBIJ01000005">
    <property type="protein sequence ID" value="RKQ83855.1"/>
    <property type="molecule type" value="Genomic_DNA"/>
</dbReference>
<protein>
    <recommendedName>
        <fullName evidence="10">L-threonylcarbamoyladenylate synthase</fullName>
        <ecNumber evidence="3">2.7.7.87</ecNumber>
    </recommendedName>
    <alternativeName>
        <fullName evidence="10">L-threonylcarbamoyladenylate synthase</fullName>
    </alternativeName>
</protein>
<dbReference type="NCBIfam" id="TIGR00057">
    <property type="entry name" value="L-threonylcarbamoyladenylate synthase"/>
    <property type="match status" value="1"/>
</dbReference>
<dbReference type="PROSITE" id="PS51163">
    <property type="entry name" value="YRDC"/>
    <property type="match status" value="1"/>
</dbReference>
<comment type="subcellular location">
    <subcellularLocation>
        <location evidence="1">Cytoplasm</location>
    </subcellularLocation>
</comment>
<keyword evidence="15" id="KW-1185">Reference proteome</keyword>
<feature type="domain" description="YrdC-like" evidence="13">
    <location>
        <begin position="20"/>
        <end position="205"/>
    </location>
</feature>
<feature type="binding site" evidence="12">
    <location>
        <position position="147"/>
    </location>
    <ligand>
        <name>L-threonine</name>
        <dbReference type="ChEBI" id="CHEBI:57926"/>
    </ligand>
</feature>
<sequence>MLEGVTEVWPISAEDAHLEHPGIRRAASLLRSGELVAFPTETVYALGGLARLPEALARIYAAKGRPQGKPLSLLVLDRKMAEAFVLFSPQAERLWEAFVPGPLTLILPVRPGVRLAAVHGLKGAAVRSPDHPVARVLLRAVGEPIAAPSANRSARPSPTRAEDVLRDFAGSLPLLLDGGETSLGFESTIVDLSGDLPRLVREGAVSAEAVAEVLGHPLLPPEATAHPSGGREGATSSLLRLRVPLLVWEAAPPADEGSFAALLLRGVARLRRAGVLPHRGREEGSPLRLAVVLPEGYRVPTPGSFPHLLVPFALPRGASGMRQFYPVLRALEAAEVAAAFAFLPPGEVLRPLRERLLAAASEVCDGSPEEPREGGGGS</sequence>
<evidence type="ECO:0000259" key="13">
    <source>
        <dbReference type="PROSITE" id="PS51163"/>
    </source>
</evidence>
<organism evidence="14 15">
    <name type="scientific">Brockia lithotrophica</name>
    <dbReference type="NCBI Taxonomy" id="933949"/>
    <lineage>
        <taxon>Bacteria</taxon>
        <taxon>Bacillati</taxon>
        <taxon>Bacillota</taxon>
        <taxon>Bacilli</taxon>
        <taxon>Bacillales</taxon>
        <taxon>Bacillales Family X. Incertae Sedis</taxon>
        <taxon>Brockia</taxon>
    </lineage>
</organism>
<dbReference type="EC" id="2.7.7.87" evidence="3"/>
<evidence type="ECO:0000256" key="3">
    <source>
        <dbReference type="ARBA" id="ARBA00012584"/>
    </source>
</evidence>
<evidence type="ECO:0000256" key="4">
    <source>
        <dbReference type="ARBA" id="ARBA00022490"/>
    </source>
</evidence>
<feature type="binding site" evidence="12">
    <location>
        <position position="127"/>
    </location>
    <ligand>
        <name>L-threonine</name>
        <dbReference type="ChEBI" id="CHEBI:57926"/>
    </ligand>
</feature>
<dbReference type="Proteomes" id="UP000267019">
    <property type="component" value="Unassembled WGS sequence"/>
</dbReference>
<dbReference type="InterPro" id="IPR050156">
    <property type="entry name" value="TC-AMP_synthase_SUA5"/>
</dbReference>
<dbReference type="GO" id="GO:0006450">
    <property type="term" value="P:regulation of translational fidelity"/>
    <property type="evidence" value="ECO:0007669"/>
    <property type="project" value="TreeGrafter"/>
</dbReference>
<feature type="binding site" evidence="12">
    <location>
        <position position="65"/>
    </location>
    <ligand>
        <name>ATP</name>
        <dbReference type="ChEBI" id="CHEBI:30616"/>
    </ligand>
</feature>
<keyword evidence="4" id="KW-0963">Cytoplasm</keyword>
<dbReference type="GO" id="GO:0005524">
    <property type="term" value="F:ATP binding"/>
    <property type="evidence" value="ECO:0007669"/>
    <property type="project" value="UniProtKB-UniRule"/>
</dbReference>
<dbReference type="RefSeq" id="WP_121444760.1">
    <property type="nucleotide sequence ID" value="NZ_RBIJ01000005.1"/>
</dbReference>
<dbReference type="GO" id="GO:0005737">
    <property type="term" value="C:cytoplasm"/>
    <property type="evidence" value="ECO:0007669"/>
    <property type="project" value="UniProtKB-SubCell"/>
</dbReference>
<feature type="binding site" evidence="12">
    <location>
        <position position="201"/>
    </location>
    <ligand>
        <name>ATP</name>
        <dbReference type="ChEBI" id="CHEBI:30616"/>
    </ligand>
</feature>
<dbReference type="PANTHER" id="PTHR17490:SF16">
    <property type="entry name" value="THREONYLCARBAMOYL-AMP SYNTHASE"/>
    <property type="match status" value="1"/>
</dbReference>
<comment type="similarity">
    <text evidence="2">Belongs to the SUA5 family.</text>
</comment>
<dbReference type="GO" id="GO:0061710">
    <property type="term" value="F:L-threonylcarbamoyladenylate synthase"/>
    <property type="evidence" value="ECO:0007669"/>
    <property type="project" value="UniProtKB-EC"/>
</dbReference>
<accession>A0A660KV25</accession>